<evidence type="ECO:0000256" key="5">
    <source>
        <dbReference type="ARBA" id="ARBA00023163"/>
    </source>
</evidence>
<dbReference type="InterPro" id="IPR001867">
    <property type="entry name" value="OmpR/PhoB-type_DNA-bd"/>
</dbReference>
<dbReference type="Proteomes" id="UP000617628">
    <property type="component" value="Unassembled WGS sequence"/>
</dbReference>
<evidence type="ECO:0000313" key="11">
    <source>
        <dbReference type="Proteomes" id="UP000617628"/>
    </source>
</evidence>
<dbReference type="AlphaFoldDB" id="A0A934RZU9"/>
<keyword evidence="2" id="KW-0902">Two-component regulatory system</keyword>
<evidence type="ECO:0000256" key="1">
    <source>
        <dbReference type="ARBA" id="ARBA00022553"/>
    </source>
</evidence>
<dbReference type="GO" id="GO:0032993">
    <property type="term" value="C:protein-DNA complex"/>
    <property type="evidence" value="ECO:0007669"/>
    <property type="project" value="TreeGrafter"/>
</dbReference>
<feature type="DNA-binding region" description="OmpR/PhoB-type" evidence="7">
    <location>
        <begin position="124"/>
        <end position="218"/>
    </location>
</feature>
<comment type="caution">
    <text evidence="10">The sequence shown here is derived from an EMBL/GenBank/DDBJ whole genome shotgun (WGS) entry which is preliminary data.</text>
</comment>
<gene>
    <name evidence="10" type="ORF">JIN87_10655</name>
</gene>
<dbReference type="Gene3D" id="3.40.50.2300">
    <property type="match status" value="1"/>
</dbReference>
<keyword evidence="4 7" id="KW-0238">DNA-binding</keyword>
<dbReference type="PROSITE" id="PS50110">
    <property type="entry name" value="RESPONSE_REGULATORY"/>
    <property type="match status" value="1"/>
</dbReference>
<keyword evidence="11" id="KW-1185">Reference proteome</keyword>
<evidence type="ECO:0000256" key="4">
    <source>
        <dbReference type="ARBA" id="ARBA00023125"/>
    </source>
</evidence>
<dbReference type="Gene3D" id="1.10.10.10">
    <property type="entry name" value="Winged helix-like DNA-binding domain superfamily/Winged helix DNA-binding domain"/>
    <property type="match status" value="1"/>
</dbReference>
<feature type="modified residue" description="4-aspartylphosphate" evidence="6">
    <location>
        <position position="51"/>
    </location>
</feature>
<evidence type="ECO:0000256" key="7">
    <source>
        <dbReference type="PROSITE-ProRule" id="PRU01091"/>
    </source>
</evidence>
<dbReference type="GO" id="GO:0005829">
    <property type="term" value="C:cytosol"/>
    <property type="evidence" value="ECO:0007669"/>
    <property type="project" value="TreeGrafter"/>
</dbReference>
<dbReference type="InterPro" id="IPR011006">
    <property type="entry name" value="CheY-like_superfamily"/>
</dbReference>
<dbReference type="GO" id="GO:0000156">
    <property type="term" value="F:phosphorelay response regulator activity"/>
    <property type="evidence" value="ECO:0007669"/>
    <property type="project" value="TreeGrafter"/>
</dbReference>
<sequence length="223" mass="25074">MKLLVVEDTIPLLETLCSALREEGYIVDSAANGDEGLYLIQEHNYDGVILDIMLPGQSGLDILRKARSGKDQTPILLLTARDSVTDRIAGLDLGADDYVTKPFDLQELLARVRAICRRGRGERTTVIRISDVELDTAKRQASRAGSPIDLTSREYAIIETLIQMRGQSVSRNYLYEHLYSEDDSTLSNVLDVYICRLRSKFGKDFIKTQRGYGYIVDHQEVSV</sequence>
<protein>
    <submittedName>
        <fullName evidence="10">Response regulator transcription factor</fullName>
    </submittedName>
</protein>
<evidence type="ECO:0000256" key="6">
    <source>
        <dbReference type="PROSITE-ProRule" id="PRU00169"/>
    </source>
</evidence>
<dbReference type="EMBL" id="JAENIL010000017">
    <property type="protein sequence ID" value="MBK1877332.1"/>
    <property type="molecule type" value="Genomic_DNA"/>
</dbReference>
<evidence type="ECO:0000256" key="2">
    <source>
        <dbReference type="ARBA" id="ARBA00023012"/>
    </source>
</evidence>
<keyword evidence="1 6" id="KW-0597">Phosphoprotein</keyword>
<proteinExistence type="predicted"/>
<accession>A0A934RZU9</accession>
<keyword evidence="3" id="KW-0805">Transcription regulation</keyword>
<dbReference type="SMART" id="SM00862">
    <property type="entry name" value="Trans_reg_C"/>
    <property type="match status" value="1"/>
</dbReference>
<dbReference type="Pfam" id="PF00486">
    <property type="entry name" value="Trans_reg_C"/>
    <property type="match status" value="1"/>
</dbReference>
<name>A0A934RZU9_9BACT</name>
<organism evidence="10 11">
    <name type="scientific">Pelagicoccus mobilis</name>
    <dbReference type="NCBI Taxonomy" id="415221"/>
    <lineage>
        <taxon>Bacteria</taxon>
        <taxon>Pseudomonadati</taxon>
        <taxon>Verrucomicrobiota</taxon>
        <taxon>Opitutia</taxon>
        <taxon>Puniceicoccales</taxon>
        <taxon>Pelagicoccaceae</taxon>
        <taxon>Pelagicoccus</taxon>
    </lineage>
</organism>
<dbReference type="GO" id="GO:0000976">
    <property type="term" value="F:transcription cis-regulatory region binding"/>
    <property type="evidence" value="ECO:0007669"/>
    <property type="project" value="TreeGrafter"/>
</dbReference>
<dbReference type="Gene3D" id="6.10.250.690">
    <property type="match status" value="1"/>
</dbReference>
<evidence type="ECO:0000259" key="8">
    <source>
        <dbReference type="PROSITE" id="PS50110"/>
    </source>
</evidence>
<evidence type="ECO:0000259" key="9">
    <source>
        <dbReference type="PROSITE" id="PS51755"/>
    </source>
</evidence>
<feature type="domain" description="OmpR/PhoB-type" evidence="9">
    <location>
        <begin position="124"/>
        <end position="218"/>
    </location>
</feature>
<dbReference type="InterPro" id="IPR001789">
    <property type="entry name" value="Sig_transdc_resp-reg_receiver"/>
</dbReference>
<dbReference type="CDD" id="cd00383">
    <property type="entry name" value="trans_reg_C"/>
    <property type="match status" value="1"/>
</dbReference>
<keyword evidence="5" id="KW-0804">Transcription</keyword>
<dbReference type="FunFam" id="3.40.50.2300:FF:000001">
    <property type="entry name" value="DNA-binding response regulator PhoB"/>
    <property type="match status" value="1"/>
</dbReference>
<feature type="domain" description="Response regulatory" evidence="8">
    <location>
        <begin position="2"/>
        <end position="116"/>
    </location>
</feature>
<dbReference type="RefSeq" id="WP_200355547.1">
    <property type="nucleotide sequence ID" value="NZ_JAENIL010000017.1"/>
</dbReference>
<dbReference type="PANTHER" id="PTHR48111">
    <property type="entry name" value="REGULATOR OF RPOS"/>
    <property type="match status" value="1"/>
</dbReference>
<dbReference type="InterPro" id="IPR039420">
    <property type="entry name" value="WalR-like"/>
</dbReference>
<dbReference type="SMART" id="SM00448">
    <property type="entry name" value="REC"/>
    <property type="match status" value="1"/>
</dbReference>
<dbReference type="GO" id="GO:0006355">
    <property type="term" value="P:regulation of DNA-templated transcription"/>
    <property type="evidence" value="ECO:0007669"/>
    <property type="project" value="InterPro"/>
</dbReference>
<dbReference type="PROSITE" id="PS51755">
    <property type="entry name" value="OMPR_PHOB"/>
    <property type="match status" value="1"/>
</dbReference>
<dbReference type="Pfam" id="PF00072">
    <property type="entry name" value="Response_reg"/>
    <property type="match status" value="1"/>
</dbReference>
<evidence type="ECO:0000313" key="10">
    <source>
        <dbReference type="EMBL" id="MBK1877332.1"/>
    </source>
</evidence>
<dbReference type="SUPFAM" id="SSF52172">
    <property type="entry name" value="CheY-like"/>
    <property type="match status" value="1"/>
</dbReference>
<reference evidence="10" key="1">
    <citation type="submission" date="2021-01" db="EMBL/GenBank/DDBJ databases">
        <title>Modified the classification status of verrucomicrobia.</title>
        <authorList>
            <person name="Feng X."/>
        </authorList>
    </citation>
    <scope>NUCLEOTIDE SEQUENCE</scope>
    <source>
        <strain evidence="10">KCTC 13126</strain>
    </source>
</reference>
<dbReference type="InterPro" id="IPR036388">
    <property type="entry name" value="WH-like_DNA-bd_sf"/>
</dbReference>
<evidence type="ECO:0000256" key="3">
    <source>
        <dbReference type="ARBA" id="ARBA00023015"/>
    </source>
</evidence>
<dbReference type="PANTHER" id="PTHR48111:SF1">
    <property type="entry name" value="TWO-COMPONENT RESPONSE REGULATOR ORR33"/>
    <property type="match status" value="1"/>
</dbReference>